<feature type="domain" description="Glucosamine/galactosamine-6-phosphate isomerase" evidence="3">
    <location>
        <begin position="9"/>
        <end position="227"/>
    </location>
</feature>
<evidence type="ECO:0000313" key="5">
    <source>
        <dbReference type="Proteomes" id="UP000325292"/>
    </source>
</evidence>
<protein>
    <recommendedName>
        <fullName evidence="3">Glucosamine/galactosamine-6-phosphate isomerase domain-containing protein</fullName>
    </recommendedName>
</protein>
<evidence type="ECO:0000256" key="2">
    <source>
        <dbReference type="ARBA" id="ARBA00023277"/>
    </source>
</evidence>
<dbReference type="SUPFAM" id="SSF100950">
    <property type="entry name" value="NagB/RpiA/CoA transferase-like"/>
    <property type="match status" value="1"/>
</dbReference>
<dbReference type="Gene3D" id="3.40.50.1360">
    <property type="match status" value="1"/>
</dbReference>
<proteinExistence type="predicted"/>
<name>A0ABM6RU84_9FIRM</name>
<dbReference type="EMBL" id="CP019454">
    <property type="protein sequence ID" value="AUW95024.1"/>
    <property type="molecule type" value="Genomic_DNA"/>
</dbReference>
<dbReference type="PANTHER" id="PTHR11280">
    <property type="entry name" value="GLUCOSAMINE-6-PHOSPHATE ISOMERASE"/>
    <property type="match status" value="1"/>
</dbReference>
<dbReference type="Pfam" id="PF01182">
    <property type="entry name" value="Glucosamine_iso"/>
    <property type="match status" value="1"/>
</dbReference>
<accession>A0ABM6RU84</accession>
<keyword evidence="1" id="KW-0378">Hydrolase</keyword>
<reference evidence="4 5" key="1">
    <citation type="journal article" date="2019" name="Sci. Rep.">
        <title>Sulfobacillus thermotolerans: new insights into resistance and metabolic capacities of acidophilic chemolithotrophs.</title>
        <authorList>
            <person name="Panyushkina A.E."/>
            <person name="Babenko V.V."/>
            <person name="Nikitina A.S."/>
            <person name="Selezneva O.V."/>
            <person name="Tsaplina I.A."/>
            <person name="Letarova M.A."/>
            <person name="Kostryukova E.S."/>
            <person name="Letarov A.V."/>
        </authorList>
    </citation>
    <scope>NUCLEOTIDE SEQUENCE [LARGE SCALE GENOMIC DNA]</scope>
    <source>
        <strain evidence="4 5">Kr1</strain>
    </source>
</reference>
<sequence>MIELEIFQTASDAAHRVAELALEQVAARPASVLGLATGSTPIAIYQDIVRQVRAGRVVWDQVTTFNLDEYVGLCASDPHSFTYYMQQHLFGPLGMRKQKWFMPPHCGPDLAQIAPRYDQTIADHGGIDWQLLGIGRNGHIGFNEPGTPFDSLTHVATLSESTRQANAAWFDGHLDDVPQQAVTMGLATIMAAGTIVLAAFGESKAWALEKLLKEPPTPAVPASVLTQHPHVLVIADQAAASRINALAGRAGT</sequence>
<evidence type="ECO:0000313" key="4">
    <source>
        <dbReference type="EMBL" id="AUW95024.1"/>
    </source>
</evidence>
<evidence type="ECO:0000256" key="1">
    <source>
        <dbReference type="ARBA" id="ARBA00022801"/>
    </source>
</evidence>
<dbReference type="CDD" id="cd01399">
    <property type="entry name" value="GlcN6P_deaminase"/>
    <property type="match status" value="1"/>
</dbReference>
<dbReference type="RefSeq" id="WP_103375769.1">
    <property type="nucleotide sequence ID" value="NZ_CP133983.1"/>
</dbReference>
<dbReference type="Proteomes" id="UP000325292">
    <property type="component" value="Chromosome"/>
</dbReference>
<evidence type="ECO:0000259" key="3">
    <source>
        <dbReference type="Pfam" id="PF01182"/>
    </source>
</evidence>
<dbReference type="PANTHER" id="PTHR11280:SF5">
    <property type="entry name" value="GLUCOSAMINE-6-PHOSPHATE ISOMERASE"/>
    <property type="match status" value="1"/>
</dbReference>
<dbReference type="InterPro" id="IPR037171">
    <property type="entry name" value="NagB/RpiA_transferase-like"/>
</dbReference>
<dbReference type="InterPro" id="IPR018321">
    <property type="entry name" value="Glucosamine6P_isomerase_CS"/>
</dbReference>
<organism evidence="4 5">
    <name type="scientific">Sulfobacillus thermotolerans</name>
    <dbReference type="NCBI Taxonomy" id="338644"/>
    <lineage>
        <taxon>Bacteria</taxon>
        <taxon>Bacillati</taxon>
        <taxon>Bacillota</taxon>
        <taxon>Clostridia</taxon>
        <taxon>Eubacteriales</taxon>
        <taxon>Clostridiales Family XVII. Incertae Sedis</taxon>
        <taxon>Sulfobacillus</taxon>
    </lineage>
</organism>
<gene>
    <name evidence="4" type="ORF">BXT84_14545</name>
</gene>
<keyword evidence="5" id="KW-1185">Reference proteome</keyword>
<dbReference type="InterPro" id="IPR006148">
    <property type="entry name" value="Glc/Gal-6P_isomerase"/>
</dbReference>
<keyword evidence="2" id="KW-0119">Carbohydrate metabolism</keyword>
<dbReference type="PROSITE" id="PS01161">
    <property type="entry name" value="GLC_GALNAC_ISOMERASE"/>
    <property type="match status" value="1"/>
</dbReference>
<dbReference type="InterPro" id="IPR004547">
    <property type="entry name" value="Glucosamine6P_isomerase"/>
</dbReference>